<reference evidence="2 3" key="1">
    <citation type="journal article" date="2022" name="Nat. Plants">
        <title>Genomes of leafy and leafless Platanthera orchids illuminate the evolution of mycoheterotrophy.</title>
        <authorList>
            <person name="Li M.H."/>
            <person name="Liu K.W."/>
            <person name="Li Z."/>
            <person name="Lu H.C."/>
            <person name="Ye Q.L."/>
            <person name="Zhang D."/>
            <person name="Wang J.Y."/>
            <person name="Li Y.F."/>
            <person name="Zhong Z.M."/>
            <person name="Liu X."/>
            <person name="Yu X."/>
            <person name="Liu D.K."/>
            <person name="Tu X.D."/>
            <person name="Liu B."/>
            <person name="Hao Y."/>
            <person name="Liao X.Y."/>
            <person name="Jiang Y.T."/>
            <person name="Sun W.H."/>
            <person name="Chen J."/>
            <person name="Chen Y.Q."/>
            <person name="Ai Y."/>
            <person name="Zhai J.W."/>
            <person name="Wu S.S."/>
            <person name="Zhou Z."/>
            <person name="Hsiao Y.Y."/>
            <person name="Wu W.L."/>
            <person name="Chen Y.Y."/>
            <person name="Lin Y.F."/>
            <person name="Hsu J.L."/>
            <person name="Li C.Y."/>
            <person name="Wang Z.W."/>
            <person name="Zhao X."/>
            <person name="Zhong W.Y."/>
            <person name="Ma X.K."/>
            <person name="Ma L."/>
            <person name="Huang J."/>
            <person name="Chen G.Z."/>
            <person name="Huang M.Z."/>
            <person name="Huang L."/>
            <person name="Peng D.H."/>
            <person name="Luo Y.B."/>
            <person name="Zou S.Q."/>
            <person name="Chen S.P."/>
            <person name="Lan S."/>
            <person name="Tsai W.C."/>
            <person name="Van de Peer Y."/>
            <person name="Liu Z.J."/>
        </authorList>
    </citation>
    <scope>NUCLEOTIDE SEQUENCE [LARGE SCALE GENOMIC DNA]</scope>
    <source>
        <strain evidence="2">Lor288</strain>
    </source>
</reference>
<sequence>MLDKKESNMLFSGQRVNFNSLGTGTSHFQKTDMATSSYFIDMDIVEEISKKRKYMSLDNADIPGYSPVSCGSNQYYDNDNFTMRQEAEFDHINKVLLSNLRPAYIQQKEPSLFHETYKEEIANLRDVERNGLVKQLEQSGYQSEYNCDLVSTFLHDEDEQQIDTIIPHFPVVLETSNSEKACLGMESLLNNAFVSDGKQDTLTSVHKNQSVESNLIVNASSNNERLTVTGDEISANMDEQNKPINSQLSPVISEKIWDGSLKLNTSTTVSAIAFFKRVPTSLSISSSLLPSSTVPNLSSTTAILIASAPIVANACSYLGKHSTVHNTSSAILEEVEEIVVKIEVEDQKLHRDRRREATTDTAVDEINRREISSVGDESRRLKGRSPSSSMRRDGLDKKRSQGTSAAAELDETTRCREA</sequence>
<dbReference type="EMBL" id="JBBWWR010000014">
    <property type="protein sequence ID" value="KAK8952950.1"/>
    <property type="molecule type" value="Genomic_DNA"/>
</dbReference>
<evidence type="ECO:0000256" key="1">
    <source>
        <dbReference type="SAM" id="MobiDB-lite"/>
    </source>
</evidence>
<feature type="region of interest" description="Disordered" evidence="1">
    <location>
        <begin position="367"/>
        <end position="418"/>
    </location>
</feature>
<feature type="compositionally biased region" description="Basic and acidic residues" evidence="1">
    <location>
        <begin position="390"/>
        <end position="399"/>
    </location>
</feature>
<evidence type="ECO:0000313" key="2">
    <source>
        <dbReference type="EMBL" id="KAK8952950.1"/>
    </source>
</evidence>
<keyword evidence="3" id="KW-1185">Reference proteome</keyword>
<name>A0ABR2LVQ3_9ASPA</name>
<comment type="caution">
    <text evidence="2">The sequence shown here is derived from an EMBL/GenBank/DDBJ whole genome shotgun (WGS) entry which is preliminary data.</text>
</comment>
<protein>
    <submittedName>
        <fullName evidence="2">Uncharacterized protein</fullName>
    </submittedName>
</protein>
<feature type="compositionally biased region" description="Basic and acidic residues" evidence="1">
    <location>
        <begin position="367"/>
        <end position="380"/>
    </location>
</feature>
<accession>A0ABR2LVQ3</accession>
<dbReference type="Proteomes" id="UP001412067">
    <property type="component" value="Unassembled WGS sequence"/>
</dbReference>
<gene>
    <name evidence="2" type="ORF">KSP40_PGU015705</name>
</gene>
<proteinExistence type="predicted"/>
<evidence type="ECO:0000313" key="3">
    <source>
        <dbReference type="Proteomes" id="UP001412067"/>
    </source>
</evidence>
<organism evidence="2 3">
    <name type="scientific">Platanthera guangdongensis</name>
    <dbReference type="NCBI Taxonomy" id="2320717"/>
    <lineage>
        <taxon>Eukaryota</taxon>
        <taxon>Viridiplantae</taxon>
        <taxon>Streptophyta</taxon>
        <taxon>Embryophyta</taxon>
        <taxon>Tracheophyta</taxon>
        <taxon>Spermatophyta</taxon>
        <taxon>Magnoliopsida</taxon>
        <taxon>Liliopsida</taxon>
        <taxon>Asparagales</taxon>
        <taxon>Orchidaceae</taxon>
        <taxon>Orchidoideae</taxon>
        <taxon>Orchideae</taxon>
        <taxon>Orchidinae</taxon>
        <taxon>Platanthera</taxon>
    </lineage>
</organism>